<sequence length="93" mass="10977">MNEKKIIRKIGLLDIEVTDQYGDEAPMHIYKVEIVGDFGDKYEIKYLDQLAGNAGLSNKKYIYSKERIYGINNIEKEPTWLERKMDEWGIKFN</sequence>
<comment type="caution">
    <text evidence="1">The sequence shown here is derived from an EMBL/GenBank/DDBJ whole genome shotgun (WGS) entry which is preliminary data.</text>
</comment>
<protein>
    <submittedName>
        <fullName evidence="1">Uncharacterized protein</fullName>
    </submittedName>
</protein>
<organism evidence="1">
    <name type="scientific">marine sediment metagenome</name>
    <dbReference type="NCBI Taxonomy" id="412755"/>
    <lineage>
        <taxon>unclassified sequences</taxon>
        <taxon>metagenomes</taxon>
        <taxon>ecological metagenomes</taxon>
    </lineage>
</organism>
<accession>X0SW98</accession>
<gene>
    <name evidence="1" type="ORF">S01H1_07140</name>
</gene>
<dbReference type="AlphaFoldDB" id="X0SW98"/>
<reference evidence="1" key="1">
    <citation type="journal article" date="2014" name="Front. Microbiol.">
        <title>High frequency of phylogenetically diverse reductive dehalogenase-homologous genes in deep subseafloor sedimentary metagenomes.</title>
        <authorList>
            <person name="Kawai M."/>
            <person name="Futagami T."/>
            <person name="Toyoda A."/>
            <person name="Takaki Y."/>
            <person name="Nishi S."/>
            <person name="Hori S."/>
            <person name="Arai W."/>
            <person name="Tsubouchi T."/>
            <person name="Morono Y."/>
            <person name="Uchiyama I."/>
            <person name="Ito T."/>
            <person name="Fujiyama A."/>
            <person name="Inagaki F."/>
            <person name="Takami H."/>
        </authorList>
    </citation>
    <scope>NUCLEOTIDE SEQUENCE</scope>
    <source>
        <strain evidence="1">Expedition CK06-06</strain>
    </source>
</reference>
<name>X0SW98_9ZZZZ</name>
<evidence type="ECO:0000313" key="1">
    <source>
        <dbReference type="EMBL" id="GAF85274.1"/>
    </source>
</evidence>
<proteinExistence type="predicted"/>
<dbReference type="EMBL" id="BARS01003684">
    <property type="protein sequence ID" value="GAF85274.1"/>
    <property type="molecule type" value="Genomic_DNA"/>
</dbReference>